<evidence type="ECO:0000259" key="1">
    <source>
        <dbReference type="SMART" id="SM00860"/>
    </source>
</evidence>
<dbReference type="Proteomes" id="UP000622017">
    <property type="component" value="Unassembled WGS sequence"/>
</dbReference>
<sequence length="149" mass="17705">MERNYQEIIALIEQNPDVFEFDIYGTGTSDEWIEKAQNRLQIKFPPSYVWWLKNYGSGYIYGDEVFSIYEMDSDTMSGGDIVVQNEIEKNHGYSRPDRLIFLHSDIDLGFYFDLSTINEQMEYPVFNMLTEKKYANDFLDFLKKRVLDK</sequence>
<keyword evidence="3" id="KW-1185">Reference proteome</keyword>
<dbReference type="SMART" id="SM00860">
    <property type="entry name" value="SMI1_KNR4"/>
    <property type="match status" value="1"/>
</dbReference>
<dbReference type="SUPFAM" id="SSF160631">
    <property type="entry name" value="SMI1/KNR4-like"/>
    <property type="match status" value="1"/>
</dbReference>
<dbReference type="RefSeq" id="WP_187319715.1">
    <property type="nucleotide sequence ID" value="NZ_JACSCY010000007.1"/>
</dbReference>
<evidence type="ECO:0000313" key="2">
    <source>
        <dbReference type="EMBL" id="MBC6611430.1"/>
    </source>
</evidence>
<feature type="domain" description="Knr4/Smi1-like" evidence="1">
    <location>
        <begin position="27"/>
        <end position="144"/>
    </location>
</feature>
<dbReference type="EMBL" id="JACSCY010000007">
    <property type="protein sequence ID" value="MBC6611430.1"/>
    <property type="molecule type" value="Genomic_DNA"/>
</dbReference>
<organism evidence="2 3">
    <name type="scientific">Hymenobacter citatus</name>
    <dbReference type="NCBI Taxonomy" id="2763506"/>
    <lineage>
        <taxon>Bacteria</taxon>
        <taxon>Pseudomonadati</taxon>
        <taxon>Bacteroidota</taxon>
        <taxon>Cytophagia</taxon>
        <taxon>Cytophagales</taxon>
        <taxon>Hymenobacteraceae</taxon>
        <taxon>Hymenobacter</taxon>
    </lineage>
</organism>
<dbReference type="InterPro" id="IPR018958">
    <property type="entry name" value="Knr4/Smi1-like_dom"/>
</dbReference>
<accession>A0ABR7MK38</accession>
<reference evidence="2 3" key="1">
    <citation type="submission" date="2020-08" db="EMBL/GenBank/DDBJ databases">
        <title>Hymenobacter sp.</title>
        <authorList>
            <person name="Kim M.K."/>
        </authorList>
    </citation>
    <scope>NUCLEOTIDE SEQUENCE [LARGE SCALE GENOMIC DNA]</scope>
    <source>
        <strain evidence="2 3">BT507</strain>
    </source>
</reference>
<gene>
    <name evidence="2" type="ORF">H8B15_10875</name>
</gene>
<protein>
    <submittedName>
        <fullName evidence="2">SMI1/KNR4 family protein</fullName>
    </submittedName>
</protein>
<name>A0ABR7MK38_9BACT</name>
<comment type="caution">
    <text evidence="2">The sequence shown here is derived from an EMBL/GenBank/DDBJ whole genome shotgun (WGS) entry which is preliminary data.</text>
</comment>
<dbReference type="Gene3D" id="3.40.1580.10">
    <property type="entry name" value="SMI1/KNR4-like"/>
    <property type="match status" value="1"/>
</dbReference>
<dbReference type="InterPro" id="IPR037883">
    <property type="entry name" value="Knr4/Smi1-like_sf"/>
</dbReference>
<proteinExistence type="predicted"/>
<dbReference type="Pfam" id="PF14568">
    <property type="entry name" value="SUKH_6"/>
    <property type="match status" value="1"/>
</dbReference>
<evidence type="ECO:0000313" key="3">
    <source>
        <dbReference type="Proteomes" id="UP000622017"/>
    </source>
</evidence>